<dbReference type="RefSeq" id="WP_089697531.1">
    <property type="nucleotide sequence ID" value="NZ_FNHL01000002.1"/>
</dbReference>
<dbReference type="InterPro" id="IPR001173">
    <property type="entry name" value="Glyco_trans_2-like"/>
</dbReference>
<dbReference type="Proteomes" id="UP000199451">
    <property type="component" value="Unassembled WGS sequence"/>
</dbReference>
<feature type="region of interest" description="Disordered" evidence="1">
    <location>
        <begin position="240"/>
        <end position="263"/>
    </location>
</feature>
<dbReference type="GO" id="GO:0016740">
    <property type="term" value="F:transferase activity"/>
    <property type="evidence" value="ECO:0007669"/>
    <property type="project" value="UniProtKB-KW"/>
</dbReference>
<dbReference type="OrthoDB" id="46222at2157"/>
<sequence length="263" mass="29972">MVELSVIIPTLKPPAEVESVAALEAGTYDDYEVLIQSEDSATKARNAGIRRAKADKLVFLDDDSHPVADYLERAAALLDEHPVVTGRIHHPRNDVIKRFTGHYDRGDVPKYVTRFWGCNVACRREVFDEVGLWDERISWGHEEKELAERILLKYPIYYDPELAITHSYADSVRDYWRKQYQLELQTPYLWDKAGLSTTRQWMNVVFPLLNPANYLGFSPEHALARGGGNVARFVGRTRGMLRKGTQEPPPPGPEESLSRHGRA</sequence>
<reference evidence="4" key="1">
    <citation type="submission" date="2016-10" db="EMBL/GenBank/DDBJ databases">
        <authorList>
            <person name="Varghese N."/>
            <person name="Submissions S."/>
        </authorList>
    </citation>
    <scope>NUCLEOTIDE SEQUENCE [LARGE SCALE GENOMIC DNA]</scope>
    <source>
        <strain evidence="4">CGMCC 1.10119</strain>
    </source>
</reference>
<dbReference type="PANTHER" id="PTHR43685:SF2">
    <property type="entry name" value="GLYCOSYLTRANSFERASE 2-LIKE DOMAIN-CONTAINING PROTEIN"/>
    <property type="match status" value="1"/>
</dbReference>
<dbReference type="AlphaFoldDB" id="A0A1G9UMC2"/>
<dbReference type="InterPro" id="IPR050834">
    <property type="entry name" value="Glycosyltransf_2"/>
</dbReference>
<keyword evidence="3" id="KW-0808">Transferase</keyword>
<organism evidence="3 4">
    <name type="scientific">Halogranum gelatinilyticum</name>
    <dbReference type="NCBI Taxonomy" id="660521"/>
    <lineage>
        <taxon>Archaea</taxon>
        <taxon>Methanobacteriati</taxon>
        <taxon>Methanobacteriota</taxon>
        <taxon>Stenosarchaea group</taxon>
        <taxon>Halobacteria</taxon>
        <taxon>Halobacteriales</taxon>
        <taxon>Haloferacaceae</taxon>
    </lineage>
</organism>
<proteinExistence type="predicted"/>
<evidence type="ECO:0000259" key="2">
    <source>
        <dbReference type="Pfam" id="PF00535"/>
    </source>
</evidence>
<dbReference type="SUPFAM" id="SSF53448">
    <property type="entry name" value="Nucleotide-diphospho-sugar transferases"/>
    <property type="match status" value="1"/>
</dbReference>
<evidence type="ECO:0000256" key="1">
    <source>
        <dbReference type="SAM" id="MobiDB-lite"/>
    </source>
</evidence>
<dbReference type="PANTHER" id="PTHR43685">
    <property type="entry name" value="GLYCOSYLTRANSFERASE"/>
    <property type="match status" value="1"/>
</dbReference>
<dbReference type="EMBL" id="FNHL01000002">
    <property type="protein sequence ID" value="SDM61069.1"/>
    <property type="molecule type" value="Genomic_DNA"/>
</dbReference>
<keyword evidence="4" id="KW-1185">Reference proteome</keyword>
<evidence type="ECO:0000313" key="4">
    <source>
        <dbReference type="Proteomes" id="UP000199451"/>
    </source>
</evidence>
<gene>
    <name evidence="3" type="ORF">SAMN04487949_2250</name>
</gene>
<accession>A0A1G9UMC2</accession>
<name>A0A1G9UMC2_9EURY</name>
<evidence type="ECO:0000313" key="3">
    <source>
        <dbReference type="EMBL" id="SDM61069.1"/>
    </source>
</evidence>
<dbReference type="Pfam" id="PF00535">
    <property type="entry name" value="Glycos_transf_2"/>
    <property type="match status" value="1"/>
</dbReference>
<dbReference type="InterPro" id="IPR029044">
    <property type="entry name" value="Nucleotide-diphossugar_trans"/>
</dbReference>
<dbReference type="Gene3D" id="3.90.550.10">
    <property type="entry name" value="Spore Coat Polysaccharide Biosynthesis Protein SpsA, Chain A"/>
    <property type="match status" value="1"/>
</dbReference>
<feature type="domain" description="Glycosyltransferase 2-like" evidence="2">
    <location>
        <begin position="27"/>
        <end position="99"/>
    </location>
</feature>
<dbReference type="STRING" id="660521.SAMN04487949_2250"/>
<protein>
    <submittedName>
        <fullName evidence="3">Glycosyltransferase, GT2 family</fullName>
    </submittedName>
</protein>